<gene>
    <name evidence="2" type="ORF">N288_23295</name>
</gene>
<dbReference type="PATRIC" id="fig|1367477.3.peg.4646"/>
<dbReference type="KEGG" id="bif:N288_23295"/>
<dbReference type="OrthoDB" id="9813638at2"/>
<dbReference type="CDD" id="cd03801">
    <property type="entry name" value="GT4_PimA-like"/>
    <property type="match status" value="1"/>
</dbReference>
<evidence type="ECO:0000313" key="3">
    <source>
        <dbReference type="Proteomes" id="UP000017805"/>
    </source>
</evidence>
<keyword evidence="3" id="KW-1185">Reference proteome</keyword>
<dbReference type="STRING" id="1367477.N288_23295"/>
<name>U5LGE7_9BACI</name>
<dbReference type="Proteomes" id="UP000017805">
    <property type="component" value="Chromosome"/>
</dbReference>
<organism evidence="2 3">
    <name type="scientific">Bacillus infantis NRRL B-14911</name>
    <dbReference type="NCBI Taxonomy" id="1367477"/>
    <lineage>
        <taxon>Bacteria</taxon>
        <taxon>Bacillati</taxon>
        <taxon>Bacillota</taxon>
        <taxon>Bacilli</taxon>
        <taxon>Bacillales</taxon>
        <taxon>Bacillaceae</taxon>
        <taxon>Bacillus</taxon>
    </lineage>
</organism>
<dbReference type="SUPFAM" id="SSF53756">
    <property type="entry name" value="UDP-Glycosyltransferase/glycogen phosphorylase"/>
    <property type="match status" value="1"/>
</dbReference>
<sequence>MKIGIVMYGGASLSMGGGAERRFARVVEYLVSQENEVYLYVNKQLEKEIVNLIGPNIKQNIVSYDDYNGSKIEILKFNIWVQKQIIKDKIDIVHLPLIQKSLIPFYKFLVFKRIPFVITVALYYFSTNDKLDLMTKVIGKYLFKHAKTIDSLYESFRNSTYGIKHKNKIRVSPCSFTDYKRYMPTEKENIITFCGRFIESKNPMLFLKAINKLKKNVRKGWEFHLVGGGKLEPVLKKFIIENRLEESVYIYSTRKTQEVLSKSVIFCSLQKNENYPSQSLLEAISCENAVIATDVGETNKLVNPSNGILISGKNVTELTDGLELLMKDIDLRSKLAKKAKESCKKNHRVEIFAEYLIEIWTELYEVTKR</sequence>
<feature type="domain" description="Glycosyl transferase family 1" evidence="1">
    <location>
        <begin position="185"/>
        <end position="341"/>
    </location>
</feature>
<dbReference type="Pfam" id="PF00534">
    <property type="entry name" value="Glycos_transf_1"/>
    <property type="match status" value="1"/>
</dbReference>
<dbReference type="GO" id="GO:0016757">
    <property type="term" value="F:glycosyltransferase activity"/>
    <property type="evidence" value="ECO:0007669"/>
    <property type="project" value="InterPro"/>
</dbReference>
<dbReference type="InterPro" id="IPR001296">
    <property type="entry name" value="Glyco_trans_1"/>
</dbReference>
<proteinExistence type="predicted"/>
<evidence type="ECO:0000259" key="1">
    <source>
        <dbReference type="Pfam" id="PF00534"/>
    </source>
</evidence>
<accession>U5LGE7</accession>
<reference evidence="2 3" key="1">
    <citation type="submission" date="2013-07" db="EMBL/GenBank/DDBJ databases">
        <title>Complete genome sequence of Bacillus infantis NRRL B-14911 that has potential to induce cardiac disease by antigenic mimicry.</title>
        <authorList>
            <person name="Massilamany C."/>
            <person name="Smith T.P.L."/>
            <person name="Loy J.D."/>
            <person name="Barletta R."/>
            <person name="Reddy J."/>
        </authorList>
    </citation>
    <scope>NUCLEOTIDE SEQUENCE [LARGE SCALE GENOMIC DNA]</scope>
    <source>
        <strain evidence="2 3">NRRL B-14911</strain>
    </source>
</reference>
<evidence type="ECO:0000313" key="2">
    <source>
        <dbReference type="EMBL" id="AGX06498.1"/>
    </source>
</evidence>
<dbReference type="HOGENOM" id="CLU_796638_0_0_9"/>
<dbReference type="RefSeq" id="WP_009792724.1">
    <property type="nucleotide sequence ID" value="NC_022524.1"/>
</dbReference>
<dbReference type="PANTHER" id="PTHR12526:SF630">
    <property type="entry name" value="GLYCOSYLTRANSFERASE"/>
    <property type="match status" value="1"/>
</dbReference>
<dbReference type="Gene3D" id="3.40.50.2000">
    <property type="entry name" value="Glycogen Phosphorylase B"/>
    <property type="match status" value="2"/>
</dbReference>
<dbReference type="AlphaFoldDB" id="U5LGE7"/>
<dbReference type="EMBL" id="CP006643">
    <property type="protein sequence ID" value="AGX06498.1"/>
    <property type="molecule type" value="Genomic_DNA"/>
</dbReference>
<protein>
    <recommendedName>
        <fullName evidence="1">Glycosyl transferase family 1 domain-containing protein</fullName>
    </recommendedName>
</protein>
<dbReference type="PANTHER" id="PTHR12526">
    <property type="entry name" value="GLYCOSYLTRANSFERASE"/>
    <property type="match status" value="1"/>
</dbReference>